<accession>A0A8S4QQ30</accession>
<evidence type="ECO:0000313" key="1">
    <source>
        <dbReference type="EMBL" id="CAH2210918.1"/>
    </source>
</evidence>
<evidence type="ECO:0000313" key="2">
    <source>
        <dbReference type="Proteomes" id="UP000838756"/>
    </source>
</evidence>
<keyword evidence="2" id="KW-1185">Reference proteome</keyword>
<comment type="caution">
    <text evidence="1">The sequence shown here is derived from an EMBL/GenBank/DDBJ whole genome shotgun (WGS) entry which is preliminary data.</text>
</comment>
<sequence>MTYGSEKWLRVTQGLMERAMLGVYLRDQIRNEKIRRRTRVTDIAQPVAKLRLQWAGHIVRKKEGSWGLKVLEWQPCTGKRSVGRPPTRWTDRASQVAAGSKRHKTVEFRTPYERPMSSSRGLLVYMINVTIFGHCISTGKHQILTSVPQERFPFTNSHNVFTPVAPLNIALNKALLRRQESSDSFIDTEDSDQSQNNILISFFYRSSNSLVTYRYSEHSSLHRQLSDSELSYETHS</sequence>
<organism evidence="1 2">
    <name type="scientific">Pararge aegeria aegeria</name>
    <dbReference type="NCBI Taxonomy" id="348720"/>
    <lineage>
        <taxon>Eukaryota</taxon>
        <taxon>Metazoa</taxon>
        <taxon>Ecdysozoa</taxon>
        <taxon>Arthropoda</taxon>
        <taxon>Hexapoda</taxon>
        <taxon>Insecta</taxon>
        <taxon>Pterygota</taxon>
        <taxon>Neoptera</taxon>
        <taxon>Endopterygota</taxon>
        <taxon>Lepidoptera</taxon>
        <taxon>Glossata</taxon>
        <taxon>Ditrysia</taxon>
        <taxon>Papilionoidea</taxon>
        <taxon>Nymphalidae</taxon>
        <taxon>Satyrinae</taxon>
        <taxon>Satyrini</taxon>
        <taxon>Parargina</taxon>
        <taxon>Pararge</taxon>
    </lineage>
</organism>
<dbReference type="EMBL" id="CAKXAJ010008647">
    <property type="protein sequence ID" value="CAH2210918.1"/>
    <property type="molecule type" value="Genomic_DNA"/>
</dbReference>
<gene>
    <name evidence="1" type="primary">jg7573</name>
    <name evidence="1" type="ORF">PAEG_LOCUS2775</name>
</gene>
<proteinExistence type="predicted"/>
<dbReference type="Proteomes" id="UP000838756">
    <property type="component" value="Unassembled WGS sequence"/>
</dbReference>
<dbReference type="AlphaFoldDB" id="A0A8S4QQ30"/>
<dbReference type="OrthoDB" id="407509at2759"/>
<protein>
    <submittedName>
        <fullName evidence="1">Jg7573 protein</fullName>
    </submittedName>
</protein>
<name>A0A8S4QQ30_9NEOP</name>
<reference evidence="1" key="1">
    <citation type="submission" date="2022-03" db="EMBL/GenBank/DDBJ databases">
        <authorList>
            <person name="Lindestad O."/>
        </authorList>
    </citation>
    <scope>NUCLEOTIDE SEQUENCE</scope>
</reference>